<evidence type="ECO:0000313" key="1">
    <source>
        <dbReference type="EMBL" id="MST63080.1"/>
    </source>
</evidence>
<name>A0A6N7X254_9FIRM</name>
<reference evidence="1 2" key="1">
    <citation type="submission" date="2019-08" db="EMBL/GenBank/DDBJ databases">
        <title>In-depth cultivation of the pig gut microbiome towards novel bacterial diversity and tailored functional studies.</title>
        <authorList>
            <person name="Wylensek D."/>
            <person name="Hitch T.C.A."/>
            <person name="Clavel T."/>
        </authorList>
    </citation>
    <scope>NUCLEOTIDE SEQUENCE [LARGE SCALE GENOMIC DNA]</scope>
    <source>
        <strain evidence="1 2">WCA-SAB-591-4A-A</strain>
    </source>
</reference>
<gene>
    <name evidence="1" type="ORF">FYJ71_09050</name>
</gene>
<dbReference type="Proteomes" id="UP000440713">
    <property type="component" value="Unassembled WGS sequence"/>
</dbReference>
<evidence type="ECO:0000313" key="2">
    <source>
        <dbReference type="Proteomes" id="UP000440713"/>
    </source>
</evidence>
<organism evidence="1 2">
    <name type="scientific">Peptostreptococcus porci</name>
    <dbReference type="NCBI Taxonomy" id="2652282"/>
    <lineage>
        <taxon>Bacteria</taxon>
        <taxon>Bacillati</taxon>
        <taxon>Bacillota</taxon>
        <taxon>Clostridia</taxon>
        <taxon>Peptostreptococcales</taxon>
        <taxon>Peptostreptococcaceae</taxon>
        <taxon>Peptostreptococcus</taxon>
    </lineage>
</organism>
<protein>
    <recommendedName>
        <fullName evidence="3">DUF1492 domain-containing protein</fullName>
    </recommendedName>
</protein>
<dbReference type="RefSeq" id="WP_154538557.1">
    <property type="nucleotide sequence ID" value="NZ_JAXFFP010000004.1"/>
</dbReference>
<accession>A0A6N7X254</accession>
<comment type="caution">
    <text evidence="1">The sequence shown here is derived from an EMBL/GenBank/DDBJ whole genome shotgun (WGS) entry which is preliminary data.</text>
</comment>
<dbReference type="EMBL" id="VUNE01000005">
    <property type="protein sequence ID" value="MST63080.1"/>
    <property type="molecule type" value="Genomic_DNA"/>
</dbReference>
<evidence type="ECO:0008006" key="3">
    <source>
        <dbReference type="Google" id="ProtNLM"/>
    </source>
</evidence>
<sequence length="119" mass="14009">MEYQLLELETMIHGGAINYGDKIQTSGRSSTEGLMCKAVDLKSQINDRIKEKLLVIEEIMITISRVGDNTLEYILLERYVHYKEWEKIAIELGYNIRHIYKLHRESLERIQKIIDENIV</sequence>
<proteinExistence type="predicted"/>
<keyword evidence="2" id="KW-1185">Reference proteome</keyword>
<dbReference type="AlphaFoldDB" id="A0A6N7X254"/>